<dbReference type="Pfam" id="PF24674">
    <property type="entry name" value="MACPF_SNTX"/>
    <property type="match status" value="1"/>
</dbReference>
<name>A0ABM3EAZ5_SALSA</name>
<dbReference type="Gene3D" id="2.60.40.10">
    <property type="entry name" value="Immunoglobulins"/>
    <property type="match status" value="2"/>
</dbReference>
<evidence type="ECO:0000313" key="4">
    <source>
        <dbReference type="RefSeq" id="XP_045568236.1"/>
    </source>
</evidence>
<dbReference type="InterPro" id="IPR036116">
    <property type="entry name" value="FN3_sf"/>
</dbReference>
<dbReference type="Pfam" id="PF00041">
    <property type="entry name" value="fn3"/>
    <property type="match status" value="1"/>
</dbReference>
<dbReference type="InterPro" id="IPR040581">
    <property type="entry name" value="Thioredoxin_11"/>
</dbReference>
<evidence type="ECO:0000313" key="3">
    <source>
        <dbReference type="Proteomes" id="UP001652741"/>
    </source>
</evidence>
<feature type="domain" description="Fibronectin type-III" evidence="2">
    <location>
        <begin position="512"/>
        <end position="605"/>
    </location>
</feature>
<accession>A0ABM3EAZ5</accession>
<dbReference type="InterPro" id="IPR056072">
    <property type="entry name" value="SNTX_MACPF/CDC-like_dom"/>
</dbReference>
<dbReference type="GeneID" id="106594338"/>
<dbReference type="CDD" id="cd00063">
    <property type="entry name" value="FN3"/>
    <property type="match status" value="2"/>
</dbReference>
<feature type="compositionally biased region" description="Acidic residues" evidence="1">
    <location>
        <begin position="1040"/>
        <end position="1052"/>
    </location>
</feature>
<keyword evidence="3" id="KW-1185">Reference proteome</keyword>
<feature type="region of interest" description="Disordered" evidence="1">
    <location>
        <begin position="1033"/>
        <end position="1064"/>
    </location>
</feature>
<dbReference type="InterPro" id="IPR048997">
    <property type="entry name" value="Stonustoxin-like_helical"/>
</dbReference>
<dbReference type="InterPro" id="IPR013783">
    <property type="entry name" value="Ig-like_fold"/>
</dbReference>
<feature type="region of interest" description="Disordered" evidence="1">
    <location>
        <begin position="900"/>
        <end position="920"/>
    </location>
</feature>
<feature type="domain" description="Fibronectin type-III" evidence="2">
    <location>
        <begin position="607"/>
        <end position="705"/>
    </location>
</feature>
<feature type="compositionally biased region" description="Acidic residues" evidence="1">
    <location>
        <begin position="906"/>
        <end position="920"/>
    </location>
</feature>
<evidence type="ECO:0000259" key="2">
    <source>
        <dbReference type="PROSITE" id="PS50853"/>
    </source>
</evidence>
<dbReference type="Pfam" id="PF18078">
    <property type="entry name" value="Thioredoxin_11"/>
    <property type="match status" value="1"/>
</dbReference>
<dbReference type="InterPro" id="IPR003961">
    <property type="entry name" value="FN3_dom"/>
</dbReference>
<dbReference type="RefSeq" id="XP_045568236.1">
    <property type="nucleotide sequence ID" value="XM_045712280.1"/>
</dbReference>
<evidence type="ECO:0000256" key="1">
    <source>
        <dbReference type="SAM" id="MobiDB-lite"/>
    </source>
</evidence>
<reference evidence="4" key="1">
    <citation type="submission" date="2025-08" db="UniProtKB">
        <authorList>
            <consortium name="RefSeq"/>
        </authorList>
    </citation>
    <scope>IDENTIFICATION</scope>
</reference>
<dbReference type="InterPro" id="IPR052090">
    <property type="entry name" value="Cytolytic_pore-forming_toxin"/>
</dbReference>
<dbReference type="Proteomes" id="UP001652741">
    <property type="component" value="Unplaced"/>
</dbReference>
<dbReference type="PROSITE" id="PS50853">
    <property type="entry name" value="FN3"/>
    <property type="match status" value="2"/>
</dbReference>
<gene>
    <name evidence="4" type="primary">LOC106594338</name>
</gene>
<sequence>MDLCSNGTLTLAALGRPFSLGMLYDCRNDHLIPRLTLWDEEALRRDIITTDEPFTDFKVLTSDSTADKYSVLNVNGSLKASCLAGLVKVEGSAQYLKDVKESQNQARVTLCYTTTKKNTQLSMNHLGQEHIKYKEMFSQGKATHVVTGILYGANAFFVFDREVSSDEDRKDIEANFKVKLNSVLNVSIGGESALDMKNSSTTETEKFSCRFHGDVLLENNPVSFQDAVDTYKTLPQKVGEGVPVQVNLLPLKALDPTAAQMVCQISGSLVDQWQTALEDLSELEMRCNDAMRSKPVKYFKEIDAKVKTFKKLCFTEHLKTTLADLLPSIRGGEKEERVLSDFLKKQREFRFNSNILSECMDRIEREINVVDRFLRMITEDYSQTCSTKIVTSKKELDKEVLNPKVKRVVCFTFTSLGCEDPILSALNSQSSENTQALVPVKPDLTRWYHSDNIFDDMDKQAGLFKDFAEANKEDTQTSLLLASIPNKEQEGASIYLYENGSKRNEHLEPPSKPEKPRACDRTHNSVTLELLPPDRGAHDVIHYLIEYCIDEKDGWSSEKTSESDAAYTVSGLLPSTEYKFKYRAVCSAGLGPDSEVSNIIRTLPSCPPGKPEIKAYSSELMVCCPMPSVIGQGVKIQNYVVEHKEVPTEESEEEAEWMKWTSKDNVCIITGLQSLTKYTVRVRYDCGEAGISKWSTPVIIATLSKTTRLADDVKEKIELKLSGSPSVYEIPMETIQTVGKIVRLRFGEQSSRSRRTIYLVGDKDQVVTLMINYILGVQWENGFRFKLPQVNKLSTMIYEINYQDGFQIPFSLTIIYDRHEKGSILDLDQIKFNALCFVWDAAAFRDVDSEDCKEMKRLEKKWKMVNLLTHADGRQLFKHIDTEDIPVHFKFNLSAFTDQARRSHDDGDDGDDGDGDDDDGVMMLRSRHDLMREIREMRRTALHYTDMMWMLHPEWMMMDDLDRIWMTVMMMDHPDMMILMMEHPKMWEMMMRNPDRMRRMVIRHPEMMALMEERFPDKMRMMMINHPDLMESMKSHDGGADDDCDGADDDGDGGGGGGNDGDDHPQFEKMFWDADMGSMKRFFNTLLKMKSSCSLEDMFVLNADILR</sequence>
<dbReference type="Pfam" id="PF21109">
    <property type="entry name" value="Stonustoxin_helical"/>
    <property type="match status" value="1"/>
</dbReference>
<organism evidence="3 4">
    <name type="scientific">Salmo salar</name>
    <name type="common">Atlantic salmon</name>
    <dbReference type="NCBI Taxonomy" id="8030"/>
    <lineage>
        <taxon>Eukaryota</taxon>
        <taxon>Metazoa</taxon>
        <taxon>Chordata</taxon>
        <taxon>Craniata</taxon>
        <taxon>Vertebrata</taxon>
        <taxon>Euteleostomi</taxon>
        <taxon>Actinopterygii</taxon>
        <taxon>Neopterygii</taxon>
        <taxon>Teleostei</taxon>
        <taxon>Protacanthopterygii</taxon>
        <taxon>Salmoniformes</taxon>
        <taxon>Salmonidae</taxon>
        <taxon>Salmoninae</taxon>
        <taxon>Salmo</taxon>
    </lineage>
</organism>
<dbReference type="SMART" id="SM00060">
    <property type="entry name" value="FN3"/>
    <property type="match status" value="2"/>
</dbReference>
<dbReference type="PANTHER" id="PTHR31594:SF16">
    <property type="entry name" value="SI:CH211-281L24.3"/>
    <property type="match status" value="1"/>
</dbReference>
<dbReference type="PANTHER" id="PTHR31594">
    <property type="entry name" value="AIG1-TYPE G DOMAIN-CONTAINING PROTEIN"/>
    <property type="match status" value="1"/>
</dbReference>
<proteinExistence type="predicted"/>
<feature type="region of interest" description="Disordered" evidence="1">
    <location>
        <begin position="500"/>
        <end position="519"/>
    </location>
</feature>
<dbReference type="SUPFAM" id="SSF49265">
    <property type="entry name" value="Fibronectin type III"/>
    <property type="match status" value="1"/>
</dbReference>
<protein>
    <submittedName>
        <fullName evidence="4">Uncharacterized protein isoform X1</fullName>
    </submittedName>
</protein>